<gene>
    <name evidence="2" type="ORF">DMENIID0002_01250</name>
</gene>
<name>A0AAT9G6P2_9RICK</name>
<reference evidence="2" key="1">
    <citation type="submission" date="2024-01" db="EMBL/GenBank/DDBJ databases">
        <title>Sequencing the genomes of a sandfly, Sergentomyia squamirostris, and its two endosymbionts.</title>
        <authorList>
            <person name="Itokawa K."/>
            <person name="Sanjoba C."/>
        </authorList>
    </citation>
    <scope>NUCLEOTIDE SEQUENCE</scope>
    <source>
        <strain evidence="2">RiSSQ</strain>
    </source>
</reference>
<dbReference type="AlphaFoldDB" id="A0AAT9G6P2"/>
<proteinExistence type="predicted"/>
<evidence type="ECO:0000313" key="2">
    <source>
        <dbReference type="EMBL" id="BFD45479.1"/>
    </source>
</evidence>
<evidence type="ECO:0000256" key="1">
    <source>
        <dbReference type="SAM" id="Phobius"/>
    </source>
</evidence>
<feature type="transmembrane region" description="Helical" evidence="1">
    <location>
        <begin position="6"/>
        <end position="25"/>
    </location>
</feature>
<sequence length="115" mass="13288">MWQQYLAIILITIEGLLILISLKYLHQINITSKDFSNIFGKAKADTSRLFKELQQLSAVTSKRDDNILSVVYHLEDIELYIKSILSILEQQERCKTIEESTNKSKISNSKTKIKL</sequence>
<accession>A0AAT9G6P2</accession>
<keyword evidence="1" id="KW-0812">Transmembrane</keyword>
<dbReference type="EMBL" id="AP029170">
    <property type="protein sequence ID" value="BFD45479.1"/>
    <property type="molecule type" value="Genomic_DNA"/>
</dbReference>
<keyword evidence="1" id="KW-1133">Transmembrane helix</keyword>
<organism evidence="2">
    <name type="scientific">Candidatus Tisiphia endosymbiont of Sergentomyia squamirostris</name>
    <dbReference type="NCBI Taxonomy" id="3113639"/>
    <lineage>
        <taxon>Bacteria</taxon>
        <taxon>Pseudomonadati</taxon>
        <taxon>Pseudomonadota</taxon>
        <taxon>Alphaproteobacteria</taxon>
        <taxon>Rickettsiales</taxon>
        <taxon>Rickettsiaceae</taxon>
        <taxon>Rickettsieae</taxon>
        <taxon>Candidatus Tisiphia</taxon>
    </lineage>
</organism>
<evidence type="ECO:0008006" key="3">
    <source>
        <dbReference type="Google" id="ProtNLM"/>
    </source>
</evidence>
<protein>
    <recommendedName>
        <fullName evidence="3">Transcriptional regulator</fullName>
    </recommendedName>
</protein>
<keyword evidence="1" id="KW-0472">Membrane</keyword>